<reference evidence="1 2" key="1">
    <citation type="submission" date="2020-10" db="EMBL/GenBank/DDBJ databases">
        <title>The Coptis chinensis genome and diversification of protoberbering-type alkaloids.</title>
        <authorList>
            <person name="Wang B."/>
            <person name="Shu S."/>
            <person name="Song C."/>
            <person name="Liu Y."/>
        </authorList>
    </citation>
    <scope>NUCLEOTIDE SEQUENCE [LARGE SCALE GENOMIC DNA]</scope>
    <source>
        <strain evidence="1">HL-2020</strain>
        <tissue evidence="1">Leaf</tissue>
    </source>
</reference>
<dbReference type="OrthoDB" id="913790at2759"/>
<evidence type="ECO:0000313" key="1">
    <source>
        <dbReference type="EMBL" id="KAF9614648.1"/>
    </source>
</evidence>
<dbReference type="EMBL" id="JADFTS010000003">
    <property type="protein sequence ID" value="KAF9614648.1"/>
    <property type="molecule type" value="Genomic_DNA"/>
</dbReference>
<keyword evidence="2" id="KW-1185">Reference proteome</keyword>
<proteinExistence type="predicted"/>
<comment type="caution">
    <text evidence="1">The sequence shown here is derived from an EMBL/GenBank/DDBJ whole genome shotgun (WGS) entry which is preliminary data.</text>
</comment>
<organism evidence="1 2">
    <name type="scientific">Coptis chinensis</name>
    <dbReference type="NCBI Taxonomy" id="261450"/>
    <lineage>
        <taxon>Eukaryota</taxon>
        <taxon>Viridiplantae</taxon>
        <taxon>Streptophyta</taxon>
        <taxon>Embryophyta</taxon>
        <taxon>Tracheophyta</taxon>
        <taxon>Spermatophyta</taxon>
        <taxon>Magnoliopsida</taxon>
        <taxon>Ranunculales</taxon>
        <taxon>Ranunculaceae</taxon>
        <taxon>Coptidoideae</taxon>
        <taxon>Coptis</taxon>
    </lineage>
</organism>
<protein>
    <submittedName>
        <fullName evidence="1">Uncharacterized protein</fullName>
    </submittedName>
</protein>
<dbReference type="Proteomes" id="UP000631114">
    <property type="component" value="Unassembled WGS sequence"/>
</dbReference>
<name>A0A835M020_9MAGN</name>
<sequence>MNEAAEAELEKKNYTLKQNGKMKVKGVLKNLQPHENLENLEGSSLVFLHSLWRDVGVFSKSLPLVGECSSYPNLKTVFIWYSPHSSLPKGFNSKIGTSGIVDLQLPYSERSTLSHVPKITIDDNEITESRN</sequence>
<gene>
    <name evidence="1" type="ORF">IFM89_019625</name>
</gene>
<dbReference type="AlphaFoldDB" id="A0A835M020"/>
<evidence type="ECO:0000313" key="2">
    <source>
        <dbReference type="Proteomes" id="UP000631114"/>
    </source>
</evidence>
<accession>A0A835M020</accession>